<dbReference type="AlphaFoldDB" id="A0A7J7NSQ8"/>
<keyword evidence="7" id="KW-1185">Reference proteome</keyword>
<evidence type="ECO:0000313" key="7">
    <source>
        <dbReference type="Proteomes" id="UP000541444"/>
    </source>
</evidence>
<evidence type="ECO:0000256" key="4">
    <source>
        <dbReference type="ARBA" id="ARBA00022801"/>
    </source>
</evidence>
<dbReference type="GO" id="GO:0016298">
    <property type="term" value="F:lipase activity"/>
    <property type="evidence" value="ECO:0007669"/>
    <property type="project" value="InterPro"/>
</dbReference>
<feature type="transmembrane region" description="Helical" evidence="5">
    <location>
        <begin position="62"/>
        <end position="81"/>
    </location>
</feature>
<dbReference type="EMBL" id="JACGCM010000622">
    <property type="protein sequence ID" value="KAF6170012.1"/>
    <property type="molecule type" value="Genomic_DNA"/>
</dbReference>
<keyword evidence="5" id="KW-1133">Transmembrane helix</keyword>
<organism evidence="6 7">
    <name type="scientific">Kingdonia uniflora</name>
    <dbReference type="NCBI Taxonomy" id="39325"/>
    <lineage>
        <taxon>Eukaryota</taxon>
        <taxon>Viridiplantae</taxon>
        <taxon>Streptophyta</taxon>
        <taxon>Embryophyta</taxon>
        <taxon>Tracheophyta</taxon>
        <taxon>Spermatophyta</taxon>
        <taxon>Magnoliopsida</taxon>
        <taxon>Ranunculales</taxon>
        <taxon>Circaeasteraceae</taxon>
        <taxon>Kingdonia</taxon>
    </lineage>
</organism>
<dbReference type="InterPro" id="IPR019363">
    <property type="entry name" value="LDAH"/>
</dbReference>
<evidence type="ECO:0000313" key="6">
    <source>
        <dbReference type="EMBL" id="KAF6170012.1"/>
    </source>
</evidence>
<evidence type="ECO:0008006" key="8">
    <source>
        <dbReference type="Google" id="ProtNLM"/>
    </source>
</evidence>
<keyword evidence="5" id="KW-0812">Transmembrane</keyword>
<evidence type="ECO:0000256" key="5">
    <source>
        <dbReference type="SAM" id="Phobius"/>
    </source>
</evidence>
<dbReference type="PANTHER" id="PTHR13390:SF0">
    <property type="entry name" value="LIPID DROPLET-ASSOCIATED HYDROLASE"/>
    <property type="match status" value="1"/>
</dbReference>
<evidence type="ECO:0000256" key="1">
    <source>
        <dbReference type="ARBA" id="ARBA00004502"/>
    </source>
</evidence>
<keyword evidence="4" id="KW-0378">Hydrolase</keyword>
<dbReference type="GO" id="GO:0005811">
    <property type="term" value="C:lipid droplet"/>
    <property type="evidence" value="ECO:0007669"/>
    <property type="project" value="UniProtKB-SubCell"/>
</dbReference>
<dbReference type="OrthoDB" id="448051at2759"/>
<comment type="subcellular location">
    <subcellularLocation>
        <location evidence="1">Lipid droplet</location>
    </subcellularLocation>
</comment>
<name>A0A7J7NSQ8_9MAGN</name>
<comment type="caution">
    <text evidence="6">The sequence shown here is derived from an EMBL/GenBank/DDBJ whole genome shotgun (WGS) entry which is preliminary data.</text>
</comment>
<keyword evidence="3" id="KW-0551">Lipid droplet</keyword>
<dbReference type="SUPFAM" id="SSF53474">
    <property type="entry name" value="alpha/beta-Hydrolases"/>
    <property type="match status" value="1"/>
</dbReference>
<evidence type="ECO:0000256" key="3">
    <source>
        <dbReference type="ARBA" id="ARBA00022677"/>
    </source>
</evidence>
<dbReference type="PANTHER" id="PTHR13390">
    <property type="entry name" value="LIPASE"/>
    <property type="match status" value="1"/>
</dbReference>
<reference evidence="6 7" key="1">
    <citation type="journal article" date="2020" name="IScience">
        <title>Genome Sequencing of the Endangered Kingdonia uniflora (Circaeasteraceae, Ranunculales) Reveals Potential Mechanisms of Evolutionary Specialization.</title>
        <authorList>
            <person name="Sun Y."/>
            <person name="Deng T."/>
            <person name="Zhang A."/>
            <person name="Moore M.J."/>
            <person name="Landis J.B."/>
            <person name="Lin N."/>
            <person name="Zhang H."/>
            <person name="Zhang X."/>
            <person name="Huang J."/>
            <person name="Zhang X."/>
            <person name="Sun H."/>
            <person name="Wang H."/>
        </authorList>
    </citation>
    <scope>NUCLEOTIDE SEQUENCE [LARGE SCALE GENOMIC DNA]</scope>
    <source>
        <strain evidence="6">TB1705</strain>
        <tissue evidence="6">Leaf</tissue>
    </source>
</reference>
<protein>
    <recommendedName>
        <fullName evidence="8">Lipid droplet-associated hydrolase</fullName>
    </recommendedName>
</protein>
<evidence type="ECO:0000256" key="2">
    <source>
        <dbReference type="ARBA" id="ARBA00008300"/>
    </source>
</evidence>
<gene>
    <name evidence="6" type="ORF">GIB67_034404</name>
</gene>
<comment type="similarity">
    <text evidence="2">Belongs to the AB hydrolase superfamily. LDAH family.</text>
</comment>
<sequence>MLKVGHSIGSYISLEILRRFPDQVTYCIGLYPFLSLNKESTEQTVIEKIAAYDFFSACESKILCVMLSTIIAVLGLFPNWATAFIVRRSFGNTWSSTAVEAVCSHLLKYHTMRNVLFMAMSEFAKCYPHFERTLDLTPQDLPLLNLPPPHFLCQLEACSSKSGSN</sequence>
<dbReference type="Proteomes" id="UP000541444">
    <property type="component" value="Unassembled WGS sequence"/>
</dbReference>
<accession>A0A7J7NSQ8</accession>
<dbReference type="InterPro" id="IPR029058">
    <property type="entry name" value="AB_hydrolase_fold"/>
</dbReference>
<proteinExistence type="inferred from homology"/>
<dbReference type="Pfam" id="PF10230">
    <property type="entry name" value="LIDHydrolase"/>
    <property type="match status" value="1"/>
</dbReference>
<keyword evidence="5" id="KW-0472">Membrane</keyword>
<dbReference type="GO" id="GO:0019915">
    <property type="term" value="P:lipid storage"/>
    <property type="evidence" value="ECO:0007669"/>
    <property type="project" value="InterPro"/>
</dbReference>